<organism evidence="4 5">
    <name type="scientific">Lasius niger</name>
    <name type="common">Black garden ant</name>
    <dbReference type="NCBI Taxonomy" id="67767"/>
    <lineage>
        <taxon>Eukaryota</taxon>
        <taxon>Metazoa</taxon>
        <taxon>Ecdysozoa</taxon>
        <taxon>Arthropoda</taxon>
        <taxon>Hexapoda</taxon>
        <taxon>Insecta</taxon>
        <taxon>Pterygota</taxon>
        <taxon>Neoptera</taxon>
        <taxon>Endopterygota</taxon>
        <taxon>Hymenoptera</taxon>
        <taxon>Apocrita</taxon>
        <taxon>Aculeata</taxon>
        <taxon>Formicoidea</taxon>
        <taxon>Formicidae</taxon>
        <taxon>Formicinae</taxon>
        <taxon>Lasius</taxon>
        <taxon>Lasius</taxon>
    </lineage>
</organism>
<evidence type="ECO:0000313" key="4">
    <source>
        <dbReference type="EMBL" id="KMQ86054.1"/>
    </source>
</evidence>
<evidence type="ECO:0000313" key="5">
    <source>
        <dbReference type="Proteomes" id="UP000036403"/>
    </source>
</evidence>
<name>A0A0J7K717_LASNI</name>
<dbReference type="EMBL" id="LBMM01012696">
    <property type="protein sequence ID" value="KMQ86054.1"/>
    <property type="molecule type" value="Genomic_DNA"/>
</dbReference>
<dbReference type="Pfam" id="PF14223">
    <property type="entry name" value="Retrotran_gag_2"/>
    <property type="match status" value="1"/>
</dbReference>
<dbReference type="InterPro" id="IPR054722">
    <property type="entry name" value="PolX-like_BBD"/>
</dbReference>
<gene>
    <name evidence="4" type="ORF">RF55_15082</name>
</gene>
<accession>A0A0J7K717</accession>
<dbReference type="InterPro" id="IPR025724">
    <property type="entry name" value="GAG-pre-integrase_dom"/>
</dbReference>
<dbReference type="OrthoDB" id="8061141at2759"/>
<evidence type="ECO:0000256" key="1">
    <source>
        <dbReference type="SAM" id="MobiDB-lite"/>
    </source>
</evidence>
<feature type="domain" description="Retrovirus-related Pol polyprotein from transposon TNT 1-94-like beta-barrel" evidence="3">
    <location>
        <begin position="284"/>
        <end position="366"/>
    </location>
</feature>
<dbReference type="Pfam" id="PF13976">
    <property type="entry name" value="gag_pre-integrs"/>
    <property type="match status" value="1"/>
</dbReference>
<proteinExistence type="predicted"/>
<keyword evidence="5" id="KW-1185">Reference proteome</keyword>
<sequence>MDGDKVKIEKLTDSSNWMQWKFQVRAILDARDALEVIDGSLVKPEGENPEDAAELNRWKKANKAANAILVTTLNKKPLSLVMTCETARDMWVKLLNIYEQKYADSVYLLQTQFREYRYNSGDDIATHVSRLESFARRLQKLNEPISDTMLMTTVLNTLPPAFRHFHSAWDSTPAAKRTLDKLISRLMVEEIRLGINDISMRAESALISKKQIKGGNTTQRTHKKDKADSSKIKIKCWTCGGPHLRRDCPEKKKDGNSQDKQKEKTHGLAMVSTRFSNTFDATKWIIDSGCTEHVCWQIECFINYEKLKKSVTFELGDGRKVSAEGSGQIRIRSHVDGKEHYFQNVMFVPEMKANLFSVRSVAEKGFRQTIVDDKWVFKKNGLLVIEGHRTNEMYILDIDVIHNQEYSFVARNRKEDSLQVWHERMGHQSKAHVKELLTSKGIEVSSLDRTEYCDGCSFGKCQRTNFREMPKAIKEGEL</sequence>
<protein>
    <submittedName>
        <fullName evidence="4">Integrase core domain protein</fullName>
    </submittedName>
</protein>
<dbReference type="PaxDb" id="67767-A0A0J7K717"/>
<evidence type="ECO:0000259" key="3">
    <source>
        <dbReference type="Pfam" id="PF22936"/>
    </source>
</evidence>
<dbReference type="AlphaFoldDB" id="A0A0J7K717"/>
<dbReference type="Proteomes" id="UP000036403">
    <property type="component" value="Unassembled WGS sequence"/>
</dbReference>
<dbReference type="PANTHER" id="PTHR47481:SF7">
    <property type="entry name" value="CCHC-TYPE DOMAIN-CONTAINING PROTEIN"/>
    <property type="match status" value="1"/>
</dbReference>
<comment type="caution">
    <text evidence="4">The sequence shown here is derived from an EMBL/GenBank/DDBJ whole genome shotgun (WGS) entry which is preliminary data.</text>
</comment>
<reference evidence="4 5" key="1">
    <citation type="submission" date="2015-04" db="EMBL/GenBank/DDBJ databases">
        <title>Lasius niger genome sequencing.</title>
        <authorList>
            <person name="Konorov E.A."/>
            <person name="Nikitin M.A."/>
            <person name="Kirill M.V."/>
            <person name="Chang P."/>
        </authorList>
    </citation>
    <scope>NUCLEOTIDE SEQUENCE [LARGE SCALE GENOMIC DNA]</scope>
    <source>
        <tissue evidence="4">Whole</tissue>
    </source>
</reference>
<dbReference type="PANTHER" id="PTHR47481">
    <property type="match status" value="1"/>
</dbReference>
<dbReference type="Pfam" id="PF22936">
    <property type="entry name" value="Pol_BBD"/>
    <property type="match status" value="1"/>
</dbReference>
<feature type="region of interest" description="Disordered" evidence="1">
    <location>
        <begin position="247"/>
        <end position="266"/>
    </location>
</feature>
<feature type="domain" description="GAG-pre-integrase" evidence="2">
    <location>
        <begin position="393"/>
        <end position="460"/>
    </location>
</feature>
<evidence type="ECO:0000259" key="2">
    <source>
        <dbReference type="Pfam" id="PF13976"/>
    </source>
</evidence>
<dbReference type="STRING" id="67767.A0A0J7K717"/>